<organism evidence="1 2">
    <name type="scientific">Diaporthe australafricana</name>
    <dbReference type="NCBI Taxonomy" id="127596"/>
    <lineage>
        <taxon>Eukaryota</taxon>
        <taxon>Fungi</taxon>
        <taxon>Dikarya</taxon>
        <taxon>Ascomycota</taxon>
        <taxon>Pezizomycotina</taxon>
        <taxon>Sordariomycetes</taxon>
        <taxon>Sordariomycetidae</taxon>
        <taxon>Diaporthales</taxon>
        <taxon>Diaporthaceae</taxon>
        <taxon>Diaporthe</taxon>
    </lineage>
</organism>
<protein>
    <submittedName>
        <fullName evidence="1">Uncharacterized protein</fullName>
    </submittedName>
</protein>
<name>A0ABR3WHF5_9PEZI</name>
<dbReference type="EMBL" id="JAWRVE010000083">
    <property type="protein sequence ID" value="KAL1861691.1"/>
    <property type="molecule type" value="Genomic_DNA"/>
</dbReference>
<accession>A0ABR3WHF5</accession>
<evidence type="ECO:0000313" key="2">
    <source>
        <dbReference type="Proteomes" id="UP001583177"/>
    </source>
</evidence>
<proteinExistence type="predicted"/>
<gene>
    <name evidence="1" type="ORF">Daus18300_008659</name>
</gene>
<dbReference type="Proteomes" id="UP001583177">
    <property type="component" value="Unassembled WGS sequence"/>
</dbReference>
<dbReference type="PANTHER" id="PTHR40619">
    <property type="entry name" value="FUNGAL STAND N-TERMINAL GOODBYE DOMAIN-CONTAINING PROTEIN"/>
    <property type="match status" value="1"/>
</dbReference>
<evidence type="ECO:0000313" key="1">
    <source>
        <dbReference type="EMBL" id="KAL1861691.1"/>
    </source>
</evidence>
<reference evidence="1 2" key="1">
    <citation type="journal article" date="2024" name="IMA Fungus">
        <title>IMA Genome - F19 : A genome assembly and annotation guide to empower mycologists, including annotated draft genome sequences of Ceratocystis pirilliformis, Diaporthe australafricana, Fusarium ophioides, Paecilomyces lecythidis, and Sporothrix stenoceras.</title>
        <authorList>
            <person name="Aylward J."/>
            <person name="Wilson A.M."/>
            <person name="Visagie C.M."/>
            <person name="Spraker J."/>
            <person name="Barnes I."/>
            <person name="Buitendag C."/>
            <person name="Ceriani C."/>
            <person name="Del Mar Angel L."/>
            <person name="du Plessis D."/>
            <person name="Fuchs T."/>
            <person name="Gasser K."/>
            <person name="Kramer D."/>
            <person name="Li W."/>
            <person name="Munsamy K."/>
            <person name="Piso A."/>
            <person name="Price J.L."/>
            <person name="Sonnekus B."/>
            <person name="Thomas C."/>
            <person name="van der Nest A."/>
            <person name="van Dijk A."/>
            <person name="van Heerden A."/>
            <person name="van Vuuren N."/>
            <person name="Yilmaz N."/>
            <person name="Duong T.A."/>
            <person name="van der Merwe N.A."/>
            <person name="Wingfield M.J."/>
            <person name="Wingfield B.D."/>
        </authorList>
    </citation>
    <scope>NUCLEOTIDE SEQUENCE [LARGE SCALE GENOMIC DNA]</scope>
    <source>
        <strain evidence="1 2">CMW 18300</strain>
    </source>
</reference>
<comment type="caution">
    <text evidence="1">The sequence shown here is derived from an EMBL/GenBank/DDBJ whole genome shotgun (WGS) entry which is preliminary data.</text>
</comment>
<keyword evidence="2" id="KW-1185">Reference proteome</keyword>
<dbReference type="PANTHER" id="PTHR40619:SF3">
    <property type="entry name" value="FUNGAL STAND N-TERMINAL GOODBYE DOMAIN-CONTAINING PROTEIN"/>
    <property type="match status" value="1"/>
</dbReference>
<sequence length="651" mass="73171">MEVGFLISEGAEIDSAFGVPSQLNAQRTAFNPKEPIYQLDGALKHYKTLECDSVNGFNAEDCSWDDVFRLLSEAKSQYQAKEKGFRGAFVSIARKAGDHADTITPAFQAIPDQYGLVVLRASLCWVFVLLKTAAKKRVKILNAFEDIPRIITIAELKRTHFPHDTHIYCQSIKAMAKIFPIFSKVPSGDDVDTMIEKVEKAVLHMKERSDILREAILVDMHDQNQKHHEKVEAALNMTRATAVSTSAGLHTVSRQISQIEDTVQPMPQKMDVLQSSMAEIRDDIATSERSIMDGVSAMANRGALDAQNWMLGMLAEFRQSFENKLNAVEQKQDMILLGAAQLLDLEARRSRTPALQIQPGQQPLLEPRELLAILAVPLETVTRDLDYVVRQGFHLSPAEQSQAQWLMKMDRFWMWFSSRDSDLLFADGALMDPSQHQFRISSLSVVCATIVASIAQTNSDAIALHYFCAQHVSLNDALSGPQGLMRCLTARLLVELQGKYGGLPNLNFLDAISIQKLQHHDVGQLCDLFCRLLLQLHSSTTVYCIIDGICWFERLEMLEDLFQVMQSVCDMVDDPGKRVTLKFLLTSPFRSRHIAQGVPTQRRVRLQAESLLLGGPLQTMPFGGTGLGAMVRQQRHRTQPQEEEWTIEDYK</sequence>